<dbReference type="PANTHER" id="PTHR38436:SF3">
    <property type="entry name" value="CARBOXYMETHYLENEBUTENOLIDASE-RELATED"/>
    <property type="match status" value="1"/>
</dbReference>
<dbReference type="Pfam" id="PF12680">
    <property type="entry name" value="SnoaL_2"/>
    <property type="match status" value="1"/>
</dbReference>
<dbReference type="InterPro" id="IPR032710">
    <property type="entry name" value="NTF2-like_dom_sf"/>
</dbReference>
<dbReference type="RefSeq" id="WP_093087253.1">
    <property type="nucleotide sequence ID" value="NZ_FNBE01000013.1"/>
</dbReference>
<dbReference type="InterPro" id="IPR009959">
    <property type="entry name" value="Cyclase_SnoaL-like"/>
</dbReference>
<dbReference type="EMBL" id="FNBE01000013">
    <property type="protein sequence ID" value="SDG62364.1"/>
    <property type="molecule type" value="Genomic_DNA"/>
</dbReference>
<dbReference type="InterPro" id="IPR037401">
    <property type="entry name" value="SnoaL-like"/>
</dbReference>
<reference evidence="3 4" key="1">
    <citation type="submission" date="2016-10" db="EMBL/GenBank/DDBJ databases">
        <authorList>
            <person name="de Groot N.N."/>
        </authorList>
    </citation>
    <scope>NUCLEOTIDE SEQUENCE [LARGE SCALE GENOMIC DNA]</scope>
    <source>
        <strain evidence="3 4">CGMCC 4.3143</strain>
    </source>
</reference>
<keyword evidence="4" id="KW-1185">Reference proteome</keyword>
<dbReference type="AlphaFoldDB" id="A0A1G7VRI0"/>
<dbReference type="STRING" id="366584.SAMN05216377_113151"/>
<evidence type="ECO:0000259" key="2">
    <source>
        <dbReference type="Pfam" id="PF12680"/>
    </source>
</evidence>
<dbReference type="OrthoDB" id="9787933at2"/>
<accession>A0A1G7VRI0</accession>
<feature type="region of interest" description="Disordered" evidence="1">
    <location>
        <begin position="147"/>
        <end position="169"/>
    </location>
</feature>
<sequence>MTPAMQVLMREVERTWDLFRRAVYVDRDVAAALALLDDAATLVDMPAMTGGNSPAEIAEHLAGLALPADLAVERVSRTVDTRRVVDELRWTFTHDRELSWLLPGVPATGRPARVLGISVVAVRHARITSVRTLWDVRRAESQVGAVVTARRPEPAADGSVTPSQSSTRL</sequence>
<name>A0A1G7VRI0_PSEOR</name>
<evidence type="ECO:0000256" key="1">
    <source>
        <dbReference type="SAM" id="MobiDB-lite"/>
    </source>
</evidence>
<evidence type="ECO:0000313" key="3">
    <source>
        <dbReference type="EMBL" id="SDG62364.1"/>
    </source>
</evidence>
<dbReference type="SUPFAM" id="SSF54427">
    <property type="entry name" value="NTF2-like"/>
    <property type="match status" value="1"/>
</dbReference>
<dbReference type="GO" id="GO:0030638">
    <property type="term" value="P:polyketide metabolic process"/>
    <property type="evidence" value="ECO:0007669"/>
    <property type="project" value="InterPro"/>
</dbReference>
<dbReference type="Proteomes" id="UP000198967">
    <property type="component" value="Unassembled WGS sequence"/>
</dbReference>
<protein>
    <submittedName>
        <fullName evidence="3">Carboxymethylenebutenolidase</fullName>
    </submittedName>
</protein>
<dbReference type="Gene3D" id="3.10.450.50">
    <property type="match status" value="1"/>
</dbReference>
<proteinExistence type="predicted"/>
<dbReference type="PANTHER" id="PTHR38436">
    <property type="entry name" value="POLYKETIDE CYCLASE SNOAL-LIKE DOMAIN"/>
    <property type="match status" value="1"/>
</dbReference>
<gene>
    <name evidence="3" type="ORF">SAMN05216377_113151</name>
</gene>
<feature type="domain" description="SnoaL-like" evidence="2">
    <location>
        <begin position="23"/>
        <end position="129"/>
    </location>
</feature>
<evidence type="ECO:0000313" key="4">
    <source>
        <dbReference type="Proteomes" id="UP000198967"/>
    </source>
</evidence>
<feature type="compositionally biased region" description="Polar residues" evidence="1">
    <location>
        <begin position="160"/>
        <end position="169"/>
    </location>
</feature>
<organism evidence="3 4">
    <name type="scientific">Pseudonocardia oroxyli</name>
    <dbReference type="NCBI Taxonomy" id="366584"/>
    <lineage>
        <taxon>Bacteria</taxon>
        <taxon>Bacillati</taxon>
        <taxon>Actinomycetota</taxon>
        <taxon>Actinomycetes</taxon>
        <taxon>Pseudonocardiales</taxon>
        <taxon>Pseudonocardiaceae</taxon>
        <taxon>Pseudonocardia</taxon>
    </lineage>
</organism>